<name>A0A6J6D757_9ZZZZ</name>
<dbReference type="AlphaFoldDB" id="A0A6J6D757"/>
<feature type="domain" description="Fatty acid desaturase" evidence="2">
    <location>
        <begin position="77"/>
        <end position="316"/>
    </location>
</feature>
<evidence type="ECO:0000313" key="3">
    <source>
        <dbReference type="EMBL" id="CAB4559780.1"/>
    </source>
</evidence>
<dbReference type="GO" id="GO:0016020">
    <property type="term" value="C:membrane"/>
    <property type="evidence" value="ECO:0007669"/>
    <property type="project" value="TreeGrafter"/>
</dbReference>
<dbReference type="GO" id="GO:0008610">
    <property type="term" value="P:lipid biosynthetic process"/>
    <property type="evidence" value="ECO:0007669"/>
    <property type="project" value="UniProtKB-ARBA"/>
</dbReference>
<protein>
    <submittedName>
        <fullName evidence="3">Unannotated protein</fullName>
    </submittedName>
</protein>
<sequence>MIETNTPDPDALENIFDNATSDSAASASADRRAILQAENEIAKKYWGSFQPRIVLTFLAFAIGWGVVLYLGLTGAISLWVGLVLNTFFAATFYMPMHEAVHKNIWGKETRARWGEDFIGKMCSIPLLIPFGSHRGGHMRHHAYTNDSSRDPDHFSDGSKRELLFKMAGITMVNMFLPFFALVPKTRIVLPKSMLGIFDIAGGSKKEGLAQVRFWLITHVVLIGSMFFGLGWQALALWYIPARLQFAYLIFIFAWYPHHPAGETTRYRHTRVAVFRGSGLIIRGHDHHAMHHMFPRVPHYRLRALWNDVAQDMVAKGVRAEGRATAATQPVVW</sequence>
<dbReference type="PANTHER" id="PTHR19353">
    <property type="entry name" value="FATTY ACID DESATURASE 2"/>
    <property type="match status" value="1"/>
</dbReference>
<feature type="transmembrane region" description="Helical" evidence="1">
    <location>
        <begin position="78"/>
        <end position="96"/>
    </location>
</feature>
<dbReference type="PANTHER" id="PTHR19353:SF19">
    <property type="entry name" value="DELTA(5) FATTY ACID DESATURASE C-RELATED"/>
    <property type="match status" value="1"/>
</dbReference>
<feature type="transmembrane region" description="Helical" evidence="1">
    <location>
        <begin position="53"/>
        <end position="72"/>
    </location>
</feature>
<dbReference type="InterPro" id="IPR005804">
    <property type="entry name" value="FA_desaturase_dom"/>
</dbReference>
<keyword evidence="1" id="KW-1133">Transmembrane helix</keyword>
<dbReference type="Pfam" id="PF00487">
    <property type="entry name" value="FA_desaturase"/>
    <property type="match status" value="1"/>
</dbReference>
<feature type="transmembrane region" description="Helical" evidence="1">
    <location>
        <begin position="162"/>
        <end position="182"/>
    </location>
</feature>
<reference evidence="3" key="1">
    <citation type="submission" date="2020-05" db="EMBL/GenBank/DDBJ databases">
        <authorList>
            <person name="Chiriac C."/>
            <person name="Salcher M."/>
            <person name="Ghai R."/>
            <person name="Kavagutti S V."/>
        </authorList>
    </citation>
    <scope>NUCLEOTIDE SEQUENCE</scope>
</reference>
<dbReference type="GO" id="GO:0016717">
    <property type="term" value="F:oxidoreductase activity, acting on paired donors, with oxidation of a pair of donors resulting in the reduction of molecular oxygen to two molecules of water"/>
    <property type="evidence" value="ECO:0007669"/>
    <property type="project" value="TreeGrafter"/>
</dbReference>
<organism evidence="3">
    <name type="scientific">freshwater metagenome</name>
    <dbReference type="NCBI Taxonomy" id="449393"/>
    <lineage>
        <taxon>unclassified sequences</taxon>
        <taxon>metagenomes</taxon>
        <taxon>ecological metagenomes</taxon>
    </lineage>
</organism>
<evidence type="ECO:0000256" key="1">
    <source>
        <dbReference type="SAM" id="Phobius"/>
    </source>
</evidence>
<feature type="transmembrane region" description="Helical" evidence="1">
    <location>
        <begin position="213"/>
        <end position="231"/>
    </location>
</feature>
<gene>
    <name evidence="3" type="ORF">UFOPK1619_00317</name>
</gene>
<dbReference type="EMBL" id="CAEZTI010000040">
    <property type="protein sequence ID" value="CAB4559780.1"/>
    <property type="molecule type" value="Genomic_DNA"/>
</dbReference>
<dbReference type="InterPro" id="IPR012171">
    <property type="entry name" value="Fatty_acid_desaturase"/>
</dbReference>
<proteinExistence type="predicted"/>
<keyword evidence="1" id="KW-0472">Membrane</keyword>
<keyword evidence="1" id="KW-0812">Transmembrane</keyword>
<evidence type="ECO:0000259" key="2">
    <source>
        <dbReference type="Pfam" id="PF00487"/>
    </source>
</evidence>
<accession>A0A6J6D757</accession>